<keyword evidence="3" id="KW-1185">Reference proteome</keyword>
<accession>A0A8X6PIY5</accession>
<evidence type="ECO:0000313" key="2">
    <source>
        <dbReference type="EMBL" id="GFT70811.1"/>
    </source>
</evidence>
<dbReference type="Proteomes" id="UP000887013">
    <property type="component" value="Unassembled WGS sequence"/>
</dbReference>
<dbReference type="EMBL" id="BMAW01116462">
    <property type="protein sequence ID" value="GFT70811.1"/>
    <property type="molecule type" value="Genomic_DNA"/>
</dbReference>
<proteinExistence type="predicted"/>
<dbReference type="OrthoDB" id="3366823at2759"/>
<feature type="domain" description="RED-like N-terminal" evidence="1">
    <location>
        <begin position="15"/>
        <end position="62"/>
    </location>
</feature>
<organism evidence="2 3">
    <name type="scientific">Nephila pilipes</name>
    <name type="common">Giant wood spider</name>
    <name type="synonym">Nephila maculata</name>
    <dbReference type="NCBI Taxonomy" id="299642"/>
    <lineage>
        <taxon>Eukaryota</taxon>
        <taxon>Metazoa</taxon>
        <taxon>Ecdysozoa</taxon>
        <taxon>Arthropoda</taxon>
        <taxon>Chelicerata</taxon>
        <taxon>Arachnida</taxon>
        <taxon>Araneae</taxon>
        <taxon>Araneomorphae</taxon>
        <taxon>Entelegynae</taxon>
        <taxon>Araneoidea</taxon>
        <taxon>Nephilidae</taxon>
        <taxon>Nephila</taxon>
    </lineage>
</organism>
<gene>
    <name evidence="2" type="ORF">NPIL_453711</name>
</gene>
<reference evidence="2" key="1">
    <citation type="submission" date="2020-08" db="EMBL/GenBank/DDBJ databases">
        <title>Multicomponent nature underlies the extraordinary mechanical properties of spider dragline silk.</title>
        <authorList>
            <person name="Kono N."/>
            <person name="Nakamura H."/>
            <person name="Mori M."/>
            <person name="Yoshida Y."/>
            <person name="Ohtoshi R."/>
            <person name="Malay A.D."/>
            <person name="Moran D.A.P."/>
            <person name="Tomita M."/>
            <person name="Numata K."/>
            <person name="Arakawa K."/>
        </authorList>
    </citation>
    <scope>NUCLEOTIDE SEQUENCE</scope>
</reference>
<sequence>MVKNWMKLSISYGVKVATDAKSRLDIEERCRQMIQEPEFLGGDMEYTHMVKCLEYSIYAHVQKVRR</sequence>
<dbReference type="InterPro" id="IPR012916">
    <property type="entry name" value="RED_N"/>
</dbReference>
<evidence type="ECO:0000259" key="1">
    <source>
        <dbReference type="Pfam" id="PF07808"/>
    </source>
</evidence>
<evidence type="ECO:0000313" key="3">
    <source>
        <dbReference type="Proteomes" id="UP000887013"/>
    </source>
</evidence>
<comment type="caution">
    <text evidence="2">The sequence shown here is derived from an EMBL/GenBank/DDBJ whole genome shotgun (WGS) entry which is preliminary data.</text>
</comment>
<dbReference type="AlphaFoldDB" id="A0A8X6PIY5"/>
<name>A0A8X6PIY5_NEPPI</name>
<dbReference type="Pfam" id="PF07808">
    <property type="entry name" value="RED_N"/>
    <property type="match status" value="1"/>
</dbReference>
<protein>
    <recommendedName>
        <fullName evidence="1">RED-like N-terminal domain-containing protein</fullName>
    </recommendedName>
</protein>